<dbReference type="Proteomes" id="UP000249799">
    <property type="component" value="Chromosome"/>
</dbReference>
<dbReference type="RefSeq" id="WP_111332594.1">
    <property type="nucleotide sequence ID" value="NZ_CP030032.1"/>
</dbReference>
<keyword evidence="2" id="KW-1185">Reference proteome</keyword>
<sequence length="178" mass="19637">MSKYTALKSPATTGKTIARLVSMALLLGLLLGLSACASFAITTPPEMVEVTTEYDKLFDYRATTIDGVALGVRVLDEPAGPEAKSPGEDFWVEAIKRRMRLQKGYALLGEEKTTSANGHKGTLLKFGRDQHDVTFIYWLTIYRTDDNLHLVDAGGRKDHFEKALPTIQKALSSYEVNP</sequence>
<reference evidence="1 2" key="1">
    <citation type="submission" date="2018-06" db="EMBL/GenBank/DDBJ databases">
        <title>Lujinxingia sediminis gen. nov. sp. nov., a new facultative anaerobic member of the class Deltaproteobacteria, and proposal of Lujinxingaceae fam. nov.</title>
        <authorList>
            <person name="Guo L.-Y."/>
            <person name="Li C.-M."/>
            <person name="Wang S."/>
            <person name="Du Z.-J."/>
        </authorList>
    </citation>
    <scope>NUCLEOTIDE SEQUENCE [LARGE SCALE GENOMIC DNA]</scope>
    <source>
        <strain evidence="1 2">FA350</strain>
    </source>
</reference>
<dbReference type="OrthoDB" id="5515396at2"/>
<evidence type="ECO:0000313" key="2">
    <source>
        <dbReference type="Proteomes" id="UP000249799"/>
    </source>
</evidence>
<dbReference type="AlphaFoldDB" id="A0A2Z4FI19"/>
<gene>
    <name evidence="1" type="ORF">DN745_04630</name>
</gene>
<dbReference type="KEGG" id="bsed:DN745_04630"/>
<organism evidence="1 2">
    <name type="scientific">Bradymonas sediminis</name>
    <dbReference type="NCBI Taxonomy" id="1548548"/>
    <lineage>
        <taxon>Bacteria</taxon>
        <taxon>Deltaproteobacteria</taxon>
        <taxon>Bradymonadales</taxon>
        <taxon>Bradymonadaceae</taxon>
        <taxon>Bradymonas</taxon>
    </lineage>
</organism>
<name>A0A2Z4FI19_9DELT</name>
<proteinExistence type="predicted"/>
<evidence type="ECO:0000313" key="1">
    <source>
        <dbReference type="EMBL" id="AWV88661.1"/>
    </source>
</evidence>
<protein>
    <submittedName>
        <fullName evidence="1">Uncharacterized protein</fullName>
    </submittedName>
</protein>
<dbReference type="EMBL" id="CP030032">
    <property type="protein sequence ID" value="AWV88661.1"/>
    <property type="molecule type" value="Genomic_DNA"/>
</dbReference>
<accession>A0A2Z4FI19</accession>